<dbReference type="AlphaFoldDB" id="A0A087TFY6"/>
<proteinExistence type="predicted"/>
<keyword evidence="1" id="KW-0472">Membrane</keyword>
<reference evidence="2 3" key="1">
    <citation type="submission" date="2013-11" db="EMBL/GenBank/DDBJ databases">
        <title>Genome sequencing of Stegodyphus mimosarum.</title>
        <authorList>
            <person name="Bechsgaard J."/>
        </authorList>
    </citation>
    <scope>NUCLEOTIDE SEQUENCE [LARGE SCALE GENOMIC DNA]</scope>
</reference>
<sequence>MRVIDKLVLYLSISLSTMVMAQLPFFLQRFRPVRHGLLGSASSSYSSLFSPFTASSSLSPTYGSPGLLGSSSFGSSSLGLPGANSLFLGSPAFSSSSFGASPLTSFSNGPPSSSLASSLLAASSFGVPSYGSSSFSSSPFASASLHSPTIGSPSLGAQKFGSSALGSQSLTDLGTISNFEGFGGFDHADLFDDYPGFSNAGFAKDLNFAGSQHFKFQSPTSSSFNNEYAFRRRSVDKH</sequence>
<protein>
    <submittedName>
        <fullName evidence="2">Uncharacterized protein</fullName>
    </submittedName>
</protein>
<dbReference type="OMA" id="ISNFEGF"/>
<keyword evidence="1" id="KW-1133">Transmembrane helix</keyword>
<dbReference type="Proteomes" id="UP000054359">
    <property type="component" value="Unassembled WGS sequence"/>
</dbReference>
<keyword evidence="1" id="KW-0812">Transmembrane</keyword>
<organism evidence="2 3">
    <name type="scientific">Stegodyphus mimosarum</name>
    <name type="common">African social velvet spider</name>
    <dbReference type="NCBI Taxonomy" id="407821"/>
    <lineage>
        <taxon>Eukaryota</taxon>
        <taxon>Metazoa</taxon>
        <taxon>Ecdysozoa</taxon>
        <taxon>Arthropoda</taxon>
        <taxon>Chelicerata</taxon>
        <taxon>Arachnida</taxon>
        <taxon>Araneae</taxon>
        <taxon>Araneomorphae</taxon>
        <taxon>Entelegynae</taxon>
        <taxon>Eresoidea</taxon>
        <taxon>Eresidae</taxon>
        <taxon>Stegodyphus</taxon>
    </lineage>
</organism>
<evidence type="ECO:0000256" key="1">
    <source>
        <dbReference type="SAM" id="Phobius"/>
    </source>
</evidence>
<feature type="transmembrane region" description="Helical" evidence="1">
    <location>
        <begin position="7"/>
        <end position="27"/>
    </location>
</feature>
<name>A0A087TFY6_STEMI</name>
<gene>
    <name evidence="2" type="ORF">X975_15552</name>
</gene>
<dbReference type="OrthoDB" id="6437351at2759"/>
<dbReference type="EMBL" id="KK115033">
    <property type="protein sequence ID" value="KFM64025.1"/>
    <property type="molecule type" value="Genomic_DNA"/>
</dbReference>
<evidence type="ECO:0000313" key="3">
    <source>
        <dbReference type="Proteomes" id="UP000054359"/>
    </source>
</evidence>
<accession>A0A087TFY6</accession>
<evidence type="ECO:0000313" key="2">
    <source>
        <dbReference type="EMBL" id="KFM64025.1"/>
    </source>
</evidence>
<feature type="non-terminal residue" evidence="2">
    <location>
        <position position="238"/>
    </location>
</feature>
<keyword evidence="3" id="KW-1185">Reference proteome</keyword>